<name>A0A174GAK5_9FIRM</name>
<dbReference type="EMBL" id="QSES01000008">
    <property type="protein sequence ID" value="RGZ93893.1"/>
    <property type="molecule type" value="Genomic_DNA"/>
</dbReference>
<evidence type="ECO:0000313" key="4">
    <source>
        <dbReference type="EMBL" id="RGK39523.1"/>
    </source>
</evidence>
<evidence type="ECO:0000313" key="16">
    <source>
        <dbReference type="Proteomes" id="UP000283721"/>
    </source>
</evidence>
<evidence type="ECO:0000313" key="17">
    <source>
        <dbReference type="Proteomes" id="UP000283765"/>
    </source>
</evidence>
<dbReference type="AlphaFoldDB" id="A0A174GAK5"/>
<reference evidence="1 12" key="1">
    <citation type="submission" date="2015-09" db="EMBL/GenBank/DDBJ databases">
        <authorList>
            <consortium name="Pathogen Informatics"/>
        </authorList>
    </citation>
    <scope>NUCLEOTIDE SEQUENCE [LARGE SCALE GENOMIC DNA]</scope>
    <source>
        <strain evidence="1 12">2789STDY5608860</strain>
    </source>
</reference>
<dbReference type="EMBL" id="CYYW01000024">
    <property type="protein sequence ID" value="CUO57485.1"/>
    <property type="molecule type" value="Genomic_DNA"/>
</dbReference>
<reference evidence="11 20" key="3">
    <citation type="submission" date="2019-08" db="EMBL/GenBank/DDBJ databases">
        <authorList>
            <person name="Duncan S."/>
            <person name="Walker A."/>
        </authorList>
    </citation>
    <scope>NUCLEOTIDE SEQUENCE [LARGE SCALE GENOMIC DNA]</scope>
    <source>
        <strain evidence="11 20">L2-21</strain>
    </source>
</reference>
<evidence type="ECO:0000313" key="12">
    <source>
        <dbReference type="Proteomes" id="UP000095384"/>
    </source>
</evidence>
<dbReference type="Proteomes" id="UP000285865">
    <property type="component" value="Unassembled WGS sequence"/>
</dbReference>
<reference evidence="13 14" key="2">
    <citation type="submission" date="2018-08" db="EMBL/GenBank/DDBJ databases">
        <title>A genome reference for cultivated species of the human gut microbiota.</title>
        <authorList>
            <person name="Zou Y."/>
            <person name="Xue W."/>
            <person name="Luo G."/>
        </authorList>
    </citation>
    <scope>NUCLEOTIDE SEQUENCE [LARGE SCALE GENOMIC DNA]</scope>
    <source>
        <strain evidence="7 17">AF17-27</strain>
        <strain evidence="10 19">AF39-14AC</strain>
        <strain evidence="9 18">AM16-11</strain>
        <strain evidence="8 16">AM47-6BH</strain>
        <strain evidence="6 14">OM05-6AA</strain>
        <strain evidence="5 13">OM08-12AT</strain>
        <strain evidence="4 15">TF11-15AC</strain>
    </source>
</reference>
<dbReference type="EMBL" id="QROF01000007">
    <property type="protein sequence ID" value="RHL04098.1"/>
    <property type="molecule type" value="Genomic_DNA"/>
</dbReference>
<dbReference type="RefSeq" id="WP_015567980.1">
    <property type="nucleotide sequence ID" value="NZ_CYYW01000024.1"/>
</dbReference>
<evidence type="ECO:0000313" key="19">
    <source>
        <dbReference type="Proteomes" id="UP000286181"/>
    </source>
</evidence>
<evidence type="ECO:0000313" key="6">
    <source>
        <dbReference type="EMBL" id="RGN25029.1"/>
    </source>
</evidence>
<evidence type="ECO:0000313" key="18">
    <source>
        <dbReference type="Proteomes" id="UP000285865"/>
    </source>
</evidence>
<evidence type="ECO:0000313" key="5">
    <source>
        <dbReference type="EMBL" id="RGM51181.1"/>
    </source>
</evidence>
<reference evidence="11 20" key="4">
    <citation type="submission" date="2019-09" db="EMBL/GenBank/DDBJ databases">
        <title>Strain-level analysis of Eubacterium rectale using genomes from metagenomes.</title>
        <authorList>
            <person name="Karcher N."/>
            <person name="Segata N."/>
        </authorList>
    </citation>
    <scope>NUCLEOTIDE SEQUENCE [LARGE SCALE GENOMIC DNA]</scope>
    <source>
        <strain evidence="11 20">L2-21</strain>
    </source>
</reference>
<organism evidence="1 12">
    <name type="scientific">Agathobacter rectalis</name>
    <dbReference type="NCBI Taxonomy" id="39491"/>
    <lineage>
        <taxon>Bacteria</taxon>
        <taxon>Bacillati</taxon>
        <taxon>Bacillota</taxon>
        <taxon>Clostridia</taxon>
        <taxon>Lachnospirales</taxon>
        <taxon>Lachnospiraceae</taxon>
        <taxon>Agathobacter</taxon>
    </lineage>
</organism>
<dbReference type="Gene3D" id="3.10.129.130">
    <property type="match status" value="1"/>
</dbReference>
<dbReference type="EMBL" id="JAQLYE010000013">
    <property type="protein sequence ID" value="MDB8018135.1"/>
    <property type="molecule type" value="Genomic_DNA"/>
</dbReference>
<dbReference type="GO" id="GO:0003723">
    <property type="term" value="F:RNA binding"/>
    <property type="evidence" value="ECO:0007669"/>
    <property type="project" value="InterPro"/>
</dbReference>
<evidence type="ECO:0000313" key="2">
    <source>
        <dbReference type="EMBL" id="MCC2747944.1"/>
    </source>
</evidence>
<dbReference type="InterPro" id="IPR053735">
    <property type="entry name" value="Type_III_TA_endoRNase"/>
</dbReference>
<dbReference type="EMBL" id="QSQP01000027">
    <property type="protein sequence ID" value="RGK39523.1"/>
    <property type="molecule type" value="Genomic_DNA"/>
</dbReference>
<evidence type="ECO:0000313" key="8">
    <source>
        <dbReference type="EMBL" id="RGZ93893.1"/>
    </source>
</evidence>
<evidence type="ECO:0000313" key="1">
    <source>
        <dbReference type="EMBL" id="CUO57485.1"/>
    </source>
</evidence>
<gene>
    <name evidence="10" type="ORF">DW038_09485</name>
    <name evidence="9" type="ORF">DW172_06450</name>
    <name evidence="8" type="ORF">DW967_05350</name>
    <name evidence="7" type="ORF">DWW89_07890</name>
    <name evidence="6" type="ORF">DXB72_04540</name>
    <name evidence="5" type="ORF">DXC13_04735</name>
    <name evidence="4" type="ORF">DXD13_14490</name>
    <name evidence="1" type="ORF">ERS852417_02607</name>
    <name evidence="11" type="ORF">FYL37_09765</name>
    <name evidence="2" type="ORF">LK487_13050</name>
    <name evidence="3" type="ORF">PNE45_08835</name>
</gene>
<dbReference type="Proteomes" id="UP000095384">
    <property type="component" value="Unassembled WGS sequence"/>
</dbReference>
<dbReference type="Proteomes" id="UP001212823">
    <property type="component" value="Unassembled WGS sequence"/>
</dbReference>
<dbReference type="EMBL" id="QSTI01000005">
    <property type="protein sequence ID" value="RGM51181.1"/>
    <property type="molecule type" value="Genomic_DNA"/>
</dbReference>
<proteinExistence type="predicted"/>
<dbReference type="Proteomes" id="UP000283765">
    <property type="component" value="Unassembled WGS sequence"/>
</dbReference>
<dbReference type="Proteomes" id="UP000260970">
    <property type="component" value="Unassembled WGS sequence"/>
</dbReference>
<evidence type="ECO:0000313" key="9">
    <source>
        <dbReference type="EMBL" id="RHI23709.1"/>
    </source>
</evidence>
<dbReference type="EMBL" id="JAJFBX010000022">
    <property type="protein sequence ID" value="MCC2747944.1"/>
    <property type="molecule type" value="Genomic_DNA"/>
</dbReference>
<reference evidence="3" key="6">
    <citation type="submission" date="2023-01" db="EMBL/GenBank/DDBJ databases">
        <title>Human gut microbiome strain richness.</title>
        <authorList>
            <person name="Chen-Liaw A."/>
        </authorList>
    </citation>
    <scope>NUCLEOTIDE SEQUENCE</scope>
    <source>
        <strain evidence="3">1001283st1_D2_1001283B150209_150212</strain>
    </source>
</reference>
<dbReference type="EMBL" id="QSUG01000003">
    <property type="protein sequence ID" value="RGN25029.1"/>
    <property type="molecule type" value="Genomic_DNA"/>
</dbReference>
<dbReference type="InterPro" id="IPR025911">
    <property type="entry name" value="ToxN/AbiQ_toxin"/>
</dbReference>
<dbReference type="GO" id="GO:0004521">
    <property type="term" value="F:RNA endonuclease activity"/>
    <property type="evidence" value="ECO:0007669"/>
    <property type="project" value="InterPro"/>
</dbReference>
<evidence type="ECO:0000313" key="11">
    <source>
        <dbReference type="EMBL" id="TYL57267.1"/>
    </source>
</evidence>
<accession>A0A174GAK5</accession>
<evidence type="ECO:0000313" key="15">
    <source>
        <dbReference type="Proteomes" id="UP000261052"/>
    </source>
</evidence>
<dbReference type="Proteomes" id="UP001197847">
    <property type="component" value="Unassembled WGS sequence"/>
</dbReference>
<dbReference type="EMBL" id="QRXR01000010">
    <property type="protein sequence ID" value="RGU25100.1"/>
    <property type="molecule type" value="Genomic_DNA"/>
</dbReference>
<reference evidence="2" key="5">
    <citation type="submission" date="2021-10" db="EMBL/GenBank/DDBJ databases">
        <title>Collection of gut derived symbiotic bacterial strains cultured from healthy donors.</title>
        <authorList>
            <person name="Lin H."/>
            <person name="Littmann E."/>
            <person name="Claire K."/>
            <person name="Pamer E."/>
        </authorList>
    </citation>
    <scope>NUCLEOTIDE SEQUENCE</scope>
    <source>
        <strain evidence="2">MSK.22.92</strain>
    </source>
</reference>
<dbReference type="EMBL" id="VSTG01000012">
    <property type="protein sequence ID" value="TYL57267.1"/>
    <property type="molecule type" value="Genomic_DNA"/>
</dbReference>
<sequence length="201" mass="23770">MELYEVTVEYVKYLRKFEPTKIMSNADGKEQRKFLGVIVQKNGYKYVIPLSSPKYKKDYKIRDYQGENLPEDFSFVAYADRIILLKDTNVPVVYMYEKKESGEIDFFGKIQCNNMIPAPESELTKINIEGITDIAYKTLLQKQVQFIRKNQDDILKKHANVVYVNRKKGRMDIGYIKNATPDFELLEAKCDEWIRWHENKE</sequence>
<evidence type="ECO:0000313" key="14">
    <source>
        <dbReference type="Proteomes" id="UP000260970"/>
    </source>
</evidence>
<dbReference type="Proteomes" id="UP000260717">
    <property type="component" value="Unassembled WGS sequence"/>
</dbReference>
<evidence type="ECO:0000313" key="10">
    <source>
        <dbReference type="EMBL" id="RHL04098.1"/>
    </source>
</evidence>
<dbReference type="Proteomes" id="UP000286181">
    <property type="component" value="Unassembled WGS sequence"/>
</dbReference>
<dbReference type="Proteomes" id="UP000324325">
    <property type="component" value="Unassembled WGS sequence"/>
</dbReference>
<evidence type="ECO:0000313" key="20">
    <source>
        <dbReference type="Proteomes" id="UP000324325"/>
    </source>
</evidence>
<protein>
    <submittedName>
        <fullName evidence="2">Type III toxin-antitoxin system ToxN/AbiQ family toxin</fullName>
    </submittedName>
</protein>
<dbReference type="Proteomes" id="UP000261052">
    <property type="component" value="Unassembled WGS sequence"/>
</dbReference>
<evidence type="ECO:0000313" key="7">
    <source>
        <dbReference type="EMBL" id="RGU25100.1"/>
    </source>
</evidence>
<evidence type="ECO:0000313" key="13">
    <source>
        <dbReference type="Proteomes" id="UP000260717"/>
    </source>
</evidence>
<dbReference type="Proteomes" id="UP000283721">
    <property type="component" value="Unassembled WGS sequence"/>
</dbReference>
<dbReference type="EMBL" id="QRKN01000003">
    <property type="protein sequence ID" value="RHI23709.1"/>
    <property type="molecule type" value="Genomic_DNA"/>
</dbReference>
<dbReference type="Pfam" id="PF13958">
    <property type="entry name" value="ToxN_toxin"/>
    <property type="match status" value="1"/>
</dbReference>
<evidence type="ECO:0000313" key="3">
    <source>
        <dbReference type="EMBL" id="MDB8018135.1"/>
    </source>
</evidence>